<accession>A0ABR1YUW9</accession>
<evidence type="ECO:0000313" key="4">
    <source>
        <dbReference type="Proteomes" id="UP001492380"/>
    </source>
</evidence>
<dbReference type="EMBL" id="JBBWRZ010000003">
    <property type="protein sequence ID" value="KAK8239994.1"/>
    <property type="molecule type" value="Genomic_DNA"/>
</dbReference>
<protein>
    <submittedName>
        <fullName evidence="3">Uncharacterized protein</fullName>
    </submittedName>
</protein>
<dbReference type="Proteomes" id="UP001492380">
    <property type="component" value="Unassembled WGS sequence"/>
</dbReference>
<comment type="caution">
    <text evidence="3">The sequence shown here is derived from an EMBL/GenBank/DDBJ whole genome shotgun (WGS) entry which is preliminary data.</text>
</comment>
<keyword evidence="1" id="KW-0175">Coiled coil</keyword>
<keyword evidence="4" id="KW-1185">Reference proteome</keyword>
<feature type="region of interest" description="Disordered" evidence="2">
    <location>
        <begin position="102"/>
        <end position="163"/>
    </location>
</feature>
<organism evidence="3 4">
    <name type="scientific">Phyllosticta capitalensis</name>
    <dbReference type="NCBI Taxonomy" id="121624"/>
    <lineage>
        <taxon>Eukaryota</taxon>
        <taxon>Fungi</taxon>
        <taxon>Dikarya</taxon>
        <taxon>Ascomycota</taxon>
        <taxon>Pezizomycotina</taxon>
        <taxon>Dothideomycetes</taxon>
        <taxon>Dothideomycetes incertae sedis</taxon>
        <taxon>Botryosphaeriales</taxon>
        <taxon>Phyllostictaceae</taxon>
        <taxon>Phyllosticta</taxon>
    </lineage>
</organism>
<feature type="coiled-coil region" evidence="1">
    <location>
        <begin position="20"/>
        <end position="47"/>
    </location>
</feature>
<sequence>MPEGEDADIHMRLAIQDRQIAQLFEALRRQELQIQELQRSNQNLKAEQLIDQLALRGFLAQAADNSKPPVPALTVSSQLPLDSKHDWSLHDPALNAPRAADSTLAPQNLRPRDFPNTDTVSETKRRRSSADQYILHQRRQKIKTEPDENAASSVPLGPHAPQGQAFLNHESREVAEENPRAALIRKICPCSYIGHNCAFKNCDKEHHCFKPSCRGCDLIHDQVYLADVTCCHFLRNPESHKHKYGPEEDSMCKRGHDLVTLRKEIIEDHDRECPHAEKQKMMALASQKRNNRSWRDFWDRDRRHR</sequence>
<name>A0ABR1YUW9_9PEZI</name>
<evidence type="ECO:0000256" key="2">
    <source>
        <dbReference type="SAM" id="MobiDB-lite"/>
    </source>
</evidence>
<proteinExistence type="predicted"/>
<reference evidence="3 4" key="1">
    <citation type="submission" date="2024-04" db="EMBL/GenBank/DDBJ databases">
        <title>Phyllosticta paracitricarpa is synonymous to the EU quarantine fungus P. citricarpa based on phylogenomic analyses.</title>
        <authorList>
            <consortium name="Lawrence Berkeley National Laboratory"/>
            <person name="Van Ingen-Buijs V.A."/>
            <person name="Van Westerhoven A.C."/>
            <person name="Haridas S."/>
            <person name="Skiadas P."/>
            <person name="Martin F."/>
            <person name="Groenewald J.Z."/>
            <person name="Crous P.W."/>
            <person name="Seidl M.F."/>
        </authorList>
    </citation>
    <scope>NUCLEOTIDE SEQUENCE [LARGE SCALE GENOMIC DNA]</scope>
    <source>
        <strain evidence="3 4">CBS 123374</strain>
    </source>
</reference>
<evidence type="ECO:0000256" key="1">
    <source>
        <dbReference type="SAM" id="Coils"/>
    </source>
</evidence>
<gene>
    <name evidence="3" type="ORF">HDK90DRAFT_547925</name>
</gene>
<evidence type="ECO:0000313" key="3">
    <source>
        <dbReference type="EMBL" id="KAK8239994.1"/>
    </source>
</evidence>